<dbReference type="PANTHER" id="PTHR30399">
    <property type="entry name" value="UNCHARACTERIZED PROTEIN YGJP"/>
    <property type="match status" value="1"/>
</dbReference>
<dbReference type="Pfam" id="PF01863">
    <property type="entry name" value="YgjP-like"/>
    <property type="match status" value="2"/>
</dbReference>
<dbReference type="OrthoDB" id="9811177at2"/>
<dbReference type="GO" id="GO:0006508">
    <property type="term" value="P:proteolysis"/>
    <property type="evidence" value="ECO:0007669"/>
    <property type="project" value="UniProtKB-KW"/>
</dbReference>
<protein>
    <submittedName>
        <fullName evidence="2">Zinc metalloprotease</fullName>
    </submittedName>
</protein>
<dbReference type="CDD" id="cd07344">
    <property type="entry name" value="M48_yhfN_like"/>
    <property type="match status" value="1"/>
</dbReference>
<dbReference type="PANTHER" id="PTHR30399:SF1">
    <property type="entry name" value="UTP PYROPHOSPHATASE"/>
    <property type="match status" value="1"/>
</dbReference>
<dbReference type="EMBL" id="JGYX01000006">
    <property type="protein sequence ID" value="KFI60174.1"/>
    <property type="molecule type" value="Genomic_DNA"/>
</dbReference>
<reference evidence="2 3" key="1">
    <citation type="submission" date="2014-03" db="EMBL/GenBank/DDBJ databases">
        <title>Genomics of Bifidobacteria.</title>
        <authorList>
            <person name="Ventura M."/>
            <person name="Milani C."/>
            <person name="Lugli G.A."/>
        </authorList>
    </citation>
    <scope>NUCLEOTIDE SEQUENCE [LARGE SCALE GENOMIC DNA]</scope>
    <source>
        <strain evidence="2 3">LMG 11586</strain>
    </source>
</reference>
<organism evidence="2 3">
    <name type="scientific">Bifidobacterium pullorum subsp. gallinarum</name>
    <dbReference type="NCBI Taxonomy" id="78344"/>
    <lineage>
        <taxon>Bacteria</taxon>
        <taxon>Bacillati</taxon>
        <taxon>Actinomycetota</taxon>
        <taxon>Actinomycetes</taxon>
        <taxon>Bifidobacteriales</taxon>
        <taxon>Bifidobacteriaceae</taxon>
        <taxon>Bifidobacterium</taxon>
    </lineage>
</organism>
<dbReference type="Proteomes" id="UP000029046">
    <property type="component" value="Unassembled WGS sequence"/>
</dbReference>
<gene>
    <name evidence="2" type="ORF">BIGA_1678</name>
</gene>
<keyword evidence="2" id="KW-0378">Hydrolase</keyword>
<dbReference type="InterPro" id="IPR053136">
    <property type="entry name" value="UTP_pyrophosphatase-like"/>
</dbReference>
<feature type="domain" description="YgjP-like metallopeptidase" evidence="1">
    <location>
        <begin position="165"/>
        <end position="261"/>
    </location>
</feature>
<evidence type="ECO:0000259" key="1">
    <source>
        <dbReference type="Pfam" id="PF01863"/>
    </source>
</evidence>
<evidence type="ECO:0000313" key="3">
    <source>
        <dbReference type="Proteomes" id="UP000029046"/>
    </source>
</evidence>
<keyword evidence="2" id="KW-0645">Protease</keyword>
<feature type="domain" description="YgjP-like metallopeptidase" evidence="1">
    <location>
        <begin position="81"/>
        <end position="132"/>
    </location>
</feature>
<dbReference type="eggNOG" id="COG1451">
    <property type="taxonomic scope" value="Bacteria"/>
</dbReference>
<dbReference type="InterPro" id="IPR002725">
    <property type="entry name" value="YgjP-like_metallopeptidase"/>
</dbReference>
<evidence type="ECO:0000313" key="2">
    <source>
        <dbReference type="EMBL" id="KFI60174.1"/>
    </source>
</evidence>
<keyword evidence="3" id="KW-1185">Reference proteome</keyword>
<comment type="caution">
    <text evidence="2">The sequence shown here is derived from an EMBL/GenBank/DDBJ whole genome shotgun (WGS) entry which is preliminary data.</text>
</comment>
<accession>A0A087AN24</accession>
<dbReference type="AlphaFoldDB" id="A0A087AN24"/>
<keyword evidence="2" id="KW-0482">Metalloprotease</keyword>
<dbReference type="GO" id="GO:0008237">
    <property type="term" value="F:metallopeptidase activity"/>
    <property type="evidence" value="ECO:0007669"/>
    <property type="project" value="UniProtKB-KW"/>
</dbReference>
<dbReference type="Gene3D" id="3.30.2010.10">
    <property type="entry name" value="Metalloproteases ('zincins'), catalytic domain"/>
    <property type="match status" value="1"/>
</dbReference>
<name>A0A087AN24_9BIFI</name>
<proteinExistence type="predicted"/>
<sequence length="265" mass="30504">MRSNHLSYGPKVIARFRAQKDSLPVRRNLSTGVSQWVTWACGTMEGMSYRATARSRSSRPEMLVVDGLVLQVTRKAIKNMYLRIKPPQGDIVVSAPLRMTDGQIERFARERRSWILAQQQRIREARQRLADTAADGASHGGEPAGFIHDAASWWTPERRNRAASAIDARLPALVEHWSAVIDKRPTHITLRAMTTRWGSCTPRTGRIRLNLQLGLLPPQYLEYVLVHEMTHLWTNGHGAEFQRRMTQYLPDWRRLRRELNRYTTG</sequence>